<dbReference type="PANTHER" id="PTHR24171">
    <property type="entry name" value="ANKYRIN REPEAT DOMAIN-CONTAINING PROTEIN 39-RELATED"/>
    <property type="match status" value="1"/>
</dbReference>
<dbReference type="AlphaFoldDB" id="A0A9P4N7C6"/>
<dbReference type="Gene3D" id="1.25.40.20">
    <property type="entry name" value="Ankyrin repeat-containing domain"/>
    <property type="match status" value="2"/>
</dbReference>
<dbReference type="InterPro" id="IPR036770">
    <property type="entry name" value="Ankyrin_rpt-contain_sf"/>
</dbReference>
<feature type="repeat" description="ANK" evidence="3">
    <location>
        <begin position="204"/>
        <end position="236"/>
    </location>
</feature>
<evidence type="ECO:0000256" key="4">
    <source>
        <dbReference type="SAM" id="MobiDB-lite"/>
    </source>
</evidence>
<organism evidence="5 6">
    <name type="scientific">Lojkania enalia</name>
    <dbReference type="NCBI Taxonomy" id="147567"/>
    <lineage>
        <taxon>Eukaryota</taxon>
        <taxon>Fungi</taxon>
        <taxon>Dikarya</taxon>
        <taxon>Ascomycota</taxon>
        <taxon>Pezizomycotina</taxon>
        <taxon>Dothideomycetes</taxon>
        <taxon>Pleosporomycetidae</taxon>
        <taxon>Pleosporales</taxon>
        <taxon>Pleosporales incertae sedis</taxon>
        <taxon>Lojkania</taxon>
    </lineage>
</organism>
<keyword evidence="6" id="KW-1185">Reference proteome</keyword>
<sequence>MTVRKNHFPDLLNLEGNYMIPNGADVCARTPYGRTILHLLFGSLTVEECHMTKGGKKAEYETDEYDNTEDSEQDQISESGDSIEDSENIENNKQGRISEGSQNSDEGESSGEMKMAERQRMRNLICRHIYCPSVGRIPRYRADINAEVYEGRTPLYFAAENSIPGGLDIHLSRNMDVHIVDIDGNTPLHFIVLSTEYSVVEYYKRNTPLHNSVFRREPAVVDRLLYYGAAVNSVNMKVLTPLDITKLRCSEEKIEAKQVLLTKHDGLVAAELKVGKATMNPSELRSLLSDSGLFKSGQSVSQSL</sequence>
<protein>
    <submittedName>
        <fullName evidence="5">Ankyrin</fullName>
    </submittedName>
</protein>
<name>A0A9P4N7C6_9PLEO</name>
<feature type="compositionally biased region" description="Acidic residues" evidence="4">
    <location>
        <begin position="61"/>
        <end position="88"/>
    </location>
</feature>
<evidence type="ECO:0000313" key="6">
    <source>
        <dbReference type="Proteomes" id="UP000800093"/>
    </source>
</evidence>
<dbReference type="PROSITE" id="PS50088">
    <property type="entry name" value="ANK_REPEAT"/>
    <property type="match status" value="1"/>
</dbReference>
<evidence type="ECO:0000256" key="2">
    <source>
        <dbReference type="ARBA" id="ARBA00023043"/>
    </source>
</evidence>
<dbReference type="GO" id="GO:0085020">
    <property type="term" value="P:protein K6-linked ubiquitination"/>
    <property type="evidence" value="ECO:0007669"/>
    <property type="project" value="TreeGrafter"/>
</dbReference>
<evidence type="ECO:0000256" key="3">
    <source>
        <dbReference type="PROSITE-ProRule" id="PRU00023"/>
    </source>
</evidence>
<keyword evidence="2 3" id="KW-0040">ANK repeat</keyword>
<gene>
    <name evidence="5" type="ORF">CC78DRAFT_546333</name>
</gene>
<dbReference type="Proteomes" id="UP000800093">
    <property type="component" value="Unassembled WGS sequence"/>
</dbReference>
<dbReference type="EMBL" id="ML986650">
    <property type="protein sequence ID" value="KAF2261746.1"/>
    <property type="molecule type" value="Genomic_DNA"/>
</dbReference>
<dbReference type="OrthoDB" id="9540030at2759"/>
<accession>A0A9P4N7C6</accession>
<dbReference type="GO" id="GO:0004842">
    <property type="term" value="F:ubiquitin-protein transferase activity"/>
    <property type="evidence" value="ECO:0007669"/>
    <property type="project" value="TreeGrafter"/>
</dbReference>
<dbReference type="PANTHER" id="PTHR24171:SF8">
    <property type="entry name" value="BRCA1-ASSOCIATED RING DOMAIN PROTEIN 1"/>
    <property type="match status" value="1"/>
</dbReference>
<comment type="caution">
    <text evidence="5">The sequence shown here is derived from an EMBL/GenBank/DDBJ whole genome shotgun (WGS) entry which is preliminary data.</text>
</comment>
<proteinExistence type="predicted"/>
<reference evidence="6" key="1">
    <citation type="journal article" date="2020" name="Stud. Mycol.">
        <title>101 Dothideomycetes genomes: A test case for predicting lifestyles and emergence of pathogens.</title>
        <authorList>
            <person name="Haridas S."/>
            <person name="Albert R."/>
            <person name="Binder M."/>
            <person name="Bloem J."/>
            <person name="LaButti K."/>
            <person name="Salamov A."/>
            <person name="Andreopoulos B."/>
            <person name="Baker S."/>
            <person name="Barry K."/>
            <person name="Bills G."/>
            <person name="Bluhm B."/>
            <person name="Cannon C."/>
            <person name="Castanera R."/>
            <person name="Culley D."/>
            <person name="Daum C."/>
            <person name="Ezra D."/>
            <person name="Gonzalez J."/>
            <person name="Henrissat B."/>
            <person name="Kuo A."/>
            <person name="Liang C."/>
            <person name="Lipzen A."/>
            <person name="Lutzoni F."/>
            <person name="Magnuson J."/>
            <person name="Mondo S."/>
            <person name="Nolan M."/>
            <person name="Ohm R."/>
            <person name="Pangilinan J."/>
            <person name="Park H.-J."/>
            <person name="Ramirez L."/>
            <person name="Alfaro M."/>
            <person name="Sun H."/>
            <person name="Tritt A."/>
            <person name="Yoshinaga Y."/>
            <person name="Zwiers L.-H."/>
            <person name="Turgeon B."/>
            <person name="Goodwin S."/>
            <person name="Spatafora J."/>
            <person name="Crous P."/>
            <person name="Grigoriev I."/>
        </authorList>
    </citation>
    <scope>NUCLEOTIDE SEQUENCE [LARGE SCALE GENOMIC DNA]</scope>
    <source>
        <strain evidence="6">CBS 304.66</strain>
    </source>
</reference>
<keyword evidence="1" id="KW-0677">Repeat</keyword>
<dbReference type="SUPFAM" id="SSF48403">
    <property type="entry name" value="Ankyrin repeat"/>
    <property type="match status" value="1"/>
</dbReference>
<feature type="compositionally biased region" description="Polar residues" evidence="4">
    <location>
        <begin position="91"/>
        <end position="104"/>
    </location>
</feature>
<evidence type="ECO:0000256" key="1">
    <source>
        <dbReference type="ARBA" id="ARBA00022737"/>
    </source>
</evidence>
<dbReference type="InterPro" id="IPR002110">
    <property type="entry name" value="Ankyrin_rpt"/>
</dbReference>
<feature type="region of interest" description="Disordered" evidence="4">
    <location>
        <begin position="60"/>
        <end position="115"/>
    </location>
</feature>
<evidence type="ECO:0000313" key="5">
    <source>
        <dbReference type="EMBL" id="KAF2261746.1"/>
    </source>
</evidence>